<dbReference type="SMART" id="SM00463">
    <property type="entry name" value="SMR"/>
    <property type="match status" value="1"/>
</dbReference>
<dbReference type="InterPro" id="IPR053020">
    <property type="entry name" value="Smr_domain_protein"/>
</dbReference>
<dbReference type="PROSITE" id="PS50828">
    <property type="entry name" value="SMR"/>
    <property type="match status" value="1"/>
</dbReference>
<dbReference type="OrthoDB" id="3231855at2759"/>
<organism evidence="2 3">
    <name type="scientific">Laetiporus sulphureus 93-53</name>
    <dbReference type="NCBI Taxonomy" id="1314785"/>
    <lineage>
        <taxon>Eukaryota</taxon>
        <taxon>Fungi</taxon>
        <taxon>Dikarya</taxon>
        <taxon>Basidiomycota</taxon>
        <taxon>Agaricomycotina</taxon>
        <taxon>Agaricomycetes</taxon>
        <taxon>Polyporales</taxon>
        <taxon>Laetiporus</taxon>
    </lineage>
</organism>
<gene>
    <name evidence="2" type="ORF">LAESUDRAFT_692785</name>
</gene>
<keyword evidence="3" id="KW-1185">Reference proteome</keyword>
<dbReference type="SUPFAM" id="SSF160443">
    <property type="entry name" value="SMR domain-like"/>
    <property type="match status" value="1"/>
</dbReference>
<evidence type="ECO:0000259" key="1">
    <source>
        <dbReference type="PROSITE" id="PS50828"/>
    </source>
</evidence>
<protein>
    <submittedName>
        <fullName evidence="2">Smr-domain-containing protein</fullName>
    </submittedName>
</protein>
<dbReference type="FunCoup" id="A0A165GNZ3">
    <property type="interactions" value="3"/>
</dbReference>
<dbReference type="Pfam" id="PF01713">
    <property type="entry name" value="Smr"/>
    <property type="match status" value="1"/>
</dbReference>
<dbReference type="SMART" id="SM01162">
    <property type="entry name" value="DUF1771"/>
    <property type="match status" value="1"/>
</dbReference>
<sequence>MARCFEESHAAYARKDGARAKELSIEGKAHQREMERLNAQASEWIFNENNKDREPGEVDLHGLFVKEALTFTERAINDARRRGTNKIHLIVGKGLHSSNGVAKLKPAIGELMQKQGLIAELDQNNSGVLIVNLDGHPSGEGAIVQPEDITRSLEGKGTGCLIM</sequence>
<dbReference type="PANTHER" id="PTHR47417:SF1">
    <property type="entry name" value="SMR DOMAIN-CONTAINING PROTEIN YPL199C"/>
    <property type="match status" value="1"/>
</dbReference>
<dbReference type="GeneID" id="63823168"/>
<dbReference type="STRING" id="1314785.A0A165GNZ3"/>
<evidence type="ECO:0000313" key="3">
    <source>
        <dbReference type="Proteomes" id="UP000076871"/>
    </source>
</evidence>
<dbReference type="PANTHER" id="PTHR47417">
    <property type="entry name" value="SMR DOMAIN-CONTAINING PROTEIN YPL199C"/>
    <property type="match status" value="1"/>
</dbReference>
<dbReference type="Proteomes" id="UP000076871">
    <property type="component" value="Unassembled WGS sequence"/>
</dbReference>
<accession>A0A165GNZ3</accession>
<dbReference type="Gene3D" id="3.30.1370.110">
    <property type="match status" value="1"/>
</dbReference>
<name>A0A165GNZ3_9APHY</name>
<dbReference type="EMBL" id="KV427608">
    <property type="protein sequence ID" value="KZT10608.1"/>
    <property type="molecule type" value="Genomic_DNA"/>
</dbReference>
<reference evidence="2 3" key="1">
    <citation type="journal article" date="2016" name="Mol. Biol. Evol.">
        <title>Comparative Genomics of Early-Diverging Mushroom-Forming Fungi Provides Insights into the Origins of Lignocellulose Decay Capabilities.</title>
        <authorList>
            <person name="Nagy L.G."/>
            <person name="Riley R."/>
            <person name="Tritt A."/>
            <person name="Adam C."/>
            <person name="Daum C."/>
            <person name="Floudas D."/>
            <person name="Sun H."/>
            <person name="Yadav J.S."/>
            <person name="Pangilinan J."/>
            <person name="Larsson K.H."/>
            <person name="Matsuura K."/>
            <person name="Barry K."/>
            <person name="Labutti K."/>
            <person name="Kuo R."/>
            <person name="Ohm R.A."/>
            <person name="Bhattacharya S.S."/>
            <person name="Shirouzu T."/>
            <person name="Yoshinaga Y."/>
            <person name="Martin F.M."/>
            <person name="Grigoriev I.V."/>
            <person name="Hibbett D.S."/>
        </authorList>
    </citation>
    <scope>NUCLEOTIDE SEQUENCE [LARGE SCALE GENOMIC DNA]</scope>
    <source>
        <strain evidence="2 3">93-53</strain>
    </source>
</reference>
<dbReference type="InterPro" id="IPR002625">
    <property type="entry name" value="Smr_dom"/>
</dbReference>
<dbReference type="InterPro" id="IPR036063">
    <property type="entry name" value="Smr_dom_sf"/>
</dbReference>
<dbReference type="Pfam" id="PF08590">
    <property type="entry name" value="DUF1771"/>
    <property type="match status" value="1"/>
</dbReference>
<proteinExistence type="predicted"/>
<dbReference type="InterPro" id="IPR013899">
    <property type="entry name" value="DUF1771"/>
</dbReference>
<dbReference type="RefSeq" id="XP_040768348.1">
    <property type="nucleotide sequence ID" value="XM_040906139.1"/>
</dbReference>
<dbReference type="InParanoid" id="A0A165GNZ3"/>
<dbReference type="AlphaFoldDB" id="A0A165GNZ3"/>
<feature type="domain" description="Smr" evidence="1">
    <location>
        <begin position="58"/>
        <end position="134"/>
    </location>
</feature>
<evidence type="ECO:0000313" key="2">
    <source>
        <dbReference type="EMBL" id="KZT10608.1"/>
    </source>
</evidence>